<gene>
    <name evidence="2" type="ORF">D7Y13_42170</name>
</gene>
<dbReference type="EMBL" id="RAWI01000858">
    <property type="protein sequence ID" value="RKH86732.1"/>
    <property type="molecule type" value="Genomic_DNA"/>
</dbReference>
<evidence type="ECO:0000313" key="2">
    <source>
        <dbReference type="EMBL" id="RKH86732.1"/>
    </source>
</evidence>
<dbReference type="SUPFAM" id="SSF55315">
    <property type="entry name" value="L30e-like"/>
    <property type="match status" value="1"/>
</dbReference>
<sequence>MEVAPIRKSIALPNVDSADEIDPLAANSDDSEGGSDLIYGRHPVIAALEGDRTLNRIWVLPRLRYDPRFHQLLQ</sequence>
<dbReference type="Proteomes" id="UP000278907">
    <property type="component" value="Unassembled WGS sequence"/>
</dbReference>
<feature type="domain" description="RNA 2-O ribose methyltransferase substrate binding" evidence="1">
    <location>
        <begin position="37"/>
        <end position="74"/>
    </location>
</feature>
<feature type="non-terminal residue" evidence="2">
    <location>
        <position position="74"/>
    </location>
</feature>
<reference evidence="2 3" key="1">
    <citation type="submission" date="2018-09" db="EMBL/GenBank/DDBJ databases">
        <authorList>
            <person name="Livingstone P.G."/>
            <person name="Whitworth D.E."/>
        </authorList>
    </citation>
    <scope>NUCLEOTIDE SEQUENCE [LARGE SCALE GENOMIC DNA]</scope>
    <source>
        <strain evidence="2 3">CA031B</strain>
    </source>
</reference>
<evidence type="ECO:0000259" key="1">
    <source>
        <dbReference type="Pfam" id="PF08032"/>
    </source>
</evidence>
<dbReference type="Gene3D" id="3.30.1330.30">
    <property type="match status" value="1"/>
</dbReference>
<evidence type="ECO:0000313" key="3">
    <source>
        <dbReference type="Proteomes" id="UP000278907"/>
    </source>
</evidence>
<dbReference type="InterPro" id="IPR029064">
    <property type="entry name" value="Ribosomal_eL30-like_sf"/>
</dbReference>
<keyword evidence="3" id="KW-1185">Reference proteome</keyword>
<name>A0ABX9Q334_9BACT</name>
<proteinExistence type="predicted"/>
<dbReference type="RefSeq" id="WP_208734575.1">
    <property type="nucleotide sequence ID" value="NZ_RAWI01000858.1"/>
</dbReference>
<comment type="caution">
    <text evidence="2">The sequence shown here is derived from an EMBL/GenBank/DDBJ whole genome shotgun (WGS) entry which is preliminary data.</text>
</comment>
<organism evidence="2 3">
    <name type="scientific">Corallococcus praedator</name>
    <dbReference type="NCBI Taxonomy" id="2316724"/>
    <lineage>
        <taxon>Bacteria</taxon>
        <taxon>Pseudomonadati</taxon>
        <taxon>Myxococcota</taxon>
        <taxon>Myxococcia</taxon>
        <taxon>Myxococcales</taxon>
        <taxon>Cystobacterineae</taxon>
        <taxon>Myxococcaceae</taxon>
        <taxon>Corallococcus</taxon>
    </lineage>
</organism>
<dbReference type="InterPro" id="IPR013123">
    <property type="entry name" value="SpoU_subst-bd"/>
</dbReference>
<protein>
    <recommendedName>
        <fullName evidence="1">RNA 2-O ribose methyltransferase substrate binding domain-containing protein</fullName>
    </recommendedName>
</protein>
<dbReference type="Pfam" id="PF08032">
    <property type="entry name" value="SpoU_sub_bind"/>
    <property type="match status" value="1"/>
</dbReference>
<accession>A0ABX9Q334</accession>